<dbReference type="InterPro" id="IPR048789">
    <property type="entry name" value="CATSPERB_C"/>
</dbReference>
<evidence type="ECO:0000259" key="2">
    <source>
        <dbReference type="Pfam" id="PF15149"/>
    </source>
</evidence>
<dbReference type="OrthoDB" id="2159869at2759"/>
<name>A0A1Y2FT53_9FUNG</name>
<keyword evidence="4" id="KW-1185">Reference proteome</keyword>
<evidence type="ECO:0000313" key="3">
    <source>
        <dbReference type="EMBL" id="ORY86484.1"/>
    </source>
</evidence>
<sequence>MDIDWNPYSKEDFHKRYFNGISPILHIKVINSHFPNNIQMTKEATQSFSLIGEHPTVQISNSTHAYVIESENKLNENFEWIIKLNKSYLYSINPLQIEIKSLGSNILGCGIRDEKRILHIPTAYELDLGLDITDKIKYDNSTATGNIKMDNKIFRISSIDDFHSASNPNLKILNLKLTNVNSNDDNLSGPRSVLALTNDFMESYKILNLRKTNKTVDPDIFTTCQGISKVTCNTQEYLNVLLLQRYLIVHTNTGVFYTFLPSEFTDFTRPTGDLPSKFHRINELQPTVAKLGFENIKLMATVNTITSNSTYVYTIFSTSPATGVKNRIIYSLENYYVKGLWRATTIDDILTTLAIQHKDPRTEFISAVRFNNQNIYFIGIPVDKPGYHQVYRNCAVVIHTTDIFDKTNDYSMEFNLPEDEYFYGMALHENNFDIFIYGTSIYHSNDGGYTFKLKSRLLQPSINNSSQQPEYFTEFKSSYQSSSVYFITNQLNVYYGNTSITRFLQLPWAHLDPNQLIKFMINEHGTLSILDYSLGSLDSNLDDQMNSLYPLNQIFFSGTIPTKSIIEYSNFNALEFDEPFPLVPILRNELDIWLYAYGKDSPFHDAYIGYIINLKDTNDRLLIYDVSNNKNMLRVIPKGSFTHESRVDPLEITIHAHHNLEFSSADYINFNSYVKPLVQESIVTLTLIGNEGGRVWTKGDINKSVIVNEGSFIIRKIRSNREAIAELIFPLSQWMDTKKGIPHKSIFTTWDIYDLRGTIVDDSLVYFKIKIYKLNGNIYQMEKQDFSIIKSRNVYSNNKSLLDFSTMEQSWALKMDDCHWNSLEMTNIPDIYYLDYNGELNITINVNSDSSNIKAANHYQSTSQFYMTFSNPNIISYTNNNYYGNSELALNLQIKDVGIKGMNILNVFPVHNSIFCKNELPIKYIFNQCPPTRIIVPDFELEDQDILHGSGDAYNKKVMTLPYNYRPPSYLGTDVPIEDTFYHAHPGKERIKNRFKVSKNSGKYKQCEGKSNRQECGCTNDQKRSMLIKNSDCIENVIKLYQTNNYQLKFFVKEYNKETIPLDIPFNITELNNRTDYCISDCGNEDKHTYDPNKDKIVWRYYIIQPNPGFSIETSIMCLVCFAFIIWILLTYIYYCIMKVKGW</sequence>
<dbReference type="PANTHER" id="PTHR14705">
    <property type="entry name" value="CATION CHANNEL SPERM-ASSOCIATED PROTEIN SUBUNIT BETA"/>
    <property type="match status" value="1"/>
</dbReference>
<dbReference type="AlphaFoldDB" id="A0A1Y2FT53"/>
<evidence type="ECO:0000313" key="4">
    <source>
        <dbReference type="Proteomes" id="UP000193920"/>
    </source>
</evidence>
<keyword evidence="1" id="KW-0812">Transmembrane</keyword>
<proteinExistence type="predicted"/>
<dbReference type="GO" id="GO:0036128">
    <property type="term" value="C:CatSper complex"/>
    <property type="evidence" value="ECO:0007669"/>
    <property type="project" value="InterPro"/>
</dbReference>
<dbReference type="STRING" id="1754190.A0A1Y2FT53"/>
<keyword evidence="1" id="KW-0472">Membrane</keyword>
<evidence type="ECO:0000256" key="1">
    <source>
        <dbReference type="SAM" id="Phobius"/>
    </source>
</evidence>
<dbReference type="PANTHER" id="PTHR14705:SF0">
    <property type="entry name" value="CATION CHANNEL SPERM-ASSOCIATED AUXILIARY SUBUNIT BETA"/>
    <property type="match status" value="1"/>
</dbReference>
<dbReference type="InterPro" id="IPR028748">
    <property type="entry name" value="CATSPERB"/>
</dbReference>
<keyword evidence="1" id="KW-1133">Transmembrane helix</keyword>
<gene>
    <name evidence="3" type="ORF">LY90DRAFT_498709</name>
</gene>
<protein>
    <recommendedName>
        <fullName evidence="2">Cation channel sperm-associated protein subunit beta C-terminal domain-containing protein</fullName>
    </recommendedName>
</protein>
<comment type="caution">
    <text evidence="3">The sequence shown here is derived from an EMBL/GenBank/DDBJ whole genome shotgun (WGS) entry which is preliminary data.</text>
</comment>
<feature type="domain" description="Cation channel sperm-associated protein subunit beta C-terminal" evidence="2">
    <location>
        <begin position="936"/>
        <end position="1085"/>
    </location>
</feature>
<reference evidence="3 4" key="1">
    <citation type="submission" date="2016-08" db="EMBL/GenBank/DDBJ databases">
        <title>A Parts List for Fungal Cellulosomes Revealed by Comparative Genomics.</title>
        <authorList>
            <consortium name="DOE Joint Genome Institute"/>
            <person name="Haitjema C.H."/>
            <person name="Gilmore S.P."/>
            <person name="Henske J.K."/>
            <person name="Solomon K.V."/>
            <person name="De Groot R."/>
            <person name="Kuo A."/>
            <person name="Mondo S.J."/>
            <person name="Salamov A.A."/>
            <person name="Labutti K."/>
            <person name="Zhao Z."/>
            <person name="Chiniquy J."/>
            <person name="Barry K."/>
            <person name="Brewer H.M."/>
            <person name="Purvine S.O."/>
            <person name="Wright A.T."/>
            <person name="Boxma B."/>
            <person name="Van Alen T."/>
            <person name="Hackstein J.H."/>
            <person name="Baker S.E."/>
            <person name="Grigoriev I.V."/>
            <person name="O'Malley M.A."/>
        </authorList>
    </citation>
    <scope>NUCLEOTIDE SEQUENCE [LARGE SCALE GENOMIC DNA]</scope>
    <source>
        <strain evidence="3 4">G1</strain>
    </source>
</reference>
<organism evidence="3 4">
    <name type="scientific">Neocallimastix californiae</name>
    <dbReference type="NCBI Taxonomy" id="1754190"/>
    <lineage>
        <taxon>Eukaryota</taxon>
        <taxon>Fungi</taxon>
        <taxon>Fungi incertae sedis</taxon>
        <taxon>Chytridiomycota</taxon>
        <taxon>Chytridiomycota incertae sedis</taxon>
        <taxon>Neocallimastigomycetes</taxon>
        <taxon>Neocallimastigales</taxon>
        <taxon>Neocallimastigaceae</taxon>
        <taxon>Neocallimastix</taxon>
    </lineage>
</organism>
<dbReference type="EMBL" id="MCOG01000002">
    <property type="protein sequence ID" value="ORY86484.1"/>
    <property type="molecule type" value="Genomic_DNA"/>
</dbReference>
<feature type="transmembrane region" description="Helical" evidence="1">
    <location>
        <begin position="1114"/>
        <end position="1137"/>
    </location>
</feature>
<dbReference type="Proteomes" id="UP000193920">
    <property type="component" value="Unassembled WGS sequence"/>
</dbReference>
<dbReference type="GO" id="GO:0005929">
    <property type="term" value="C:cilium"/>
    <property type="evidence" value="ECO:0007669"/>
    <property type="project" value="TreeGrafter"/>
</dbReference>
<dbReference type="Pfam" id="PF15149">
    <property type="entry name" value="CATSPERB_C"/>
    <property type="match status" value="1"/>
</dbReference>
<accession>A0A1Y2FT53</accession>